<accession>A0ABS4IQJ3</accession>
<reference evidence="1 2" key="1">
    <citation type="submission" date="2021-03" db="EMBL/GenBank/DDBJ databases">
        <title>Genomic Encyclopedia of Type Strains, Phase IV (KMG-IV): sequencing the most valuable type-strain genomes for metagenomic binning, comparative biology and taxonomic classification.</title>
        <authorList>
            <person name="Goeker M."/>
        </authorList>
    </citation>
    <scope>NUCLEOTIDE SEQUENCE [LARGE SCALE GENOMIC DNA]</scope>
    <source>
        <strain evidence="1 2">DSM 26048</strain>
    </source>
</reference>
<organism evidence="1 2">
    <name type="scientific">Paenibacillus eucommiae</name>
    <dbReference type="NCBI Taxonomy" id="1355755"/>
    <lineage>
        <taxon>Bacteria</taxon>
        <taxon>Bacillati</taxon>
        <taxon>Bacillota</taxon>
        <taxon>Bacilli</taxon>
        <taxon>Bacillales</taxon>
        <taxon>Paenibacillaceae</taxon>
        <taxon>Paenibacillus</taxon>
    </lineage>
</organism>
<sequence length="75" mass="8210">MAVGGRAIASAFKDLFHPTFISIQGNKSLTAAGAHSHSLHNHLRHEHAPQRTPQGIFFMLKCNLQGGKVYPYIEG</sequence>
<dbReference type="EMBL" id="JAGGLB010000002">
    <property type="protein sequence ID" value="MBP1989171.1"/>
    <property type="molecule type" value="Genomic_DNA"/>
</dbReference>
<keyword evidence="2" id="KW-1185">Reference proteome</keyword>
<proteinExistence type="predicted"/>
<evidence type="ECO:0000313" key="2">
    <source>
        <dbReference type="Proteomes" id="UP001519287"/>
    </source>
</evidence>
<evidence type="ECO:0000313" key="1">
    <source>
        <dbReference type="EMBL" id="MBP1989171.1"/>
    </source>
</evidence>
<dbReference type="Proteomes" id="UP001519287">
    <property type="component" value="Unassembled WGS sequence"/>
</dbReference>
<comment type="caution">
    <text evidence="1">The sequence shown here is derived from an EMBL/GenBank/DDBJ whole genome shotgun (WGS) entry which is preliminary data.</text>
</comment>
<name>A0ABS4IQJ3_9BACL</name>
<protein>
    <submittedName>
        <fullName evidence="1">Uncharacterized protein</fullName>
    </submittedName>
</protein>
<gene>
    <name evidence="1" type="ORF">J2Z66_000766</name>
</gene>